<evidence type="ECO:0000313" key="1">
    <source>
        <dbReference type="EMBL" id="CAB3986099.1"/>
    </source>
</evidence>
<organism evidence="1 2">
    <name type="scientific">Paramuricea clavata</name>
    <name type="common">Red gorgonian</name>
    <name type="synonym">Violescent sea-whip</name>
    <dbReference type="NCBI Taxonomy" id="317549"/>
    <lineage>
        <taxon>Eukaryota</taxon>
        <taxon>Metazoa</taxon>
        <taxon>Cnidaria</taxon>
        <taxon>Anthozoa</taxon>
        <taxon>Octocorallia</taxon>
        <taxon>Malacalcyonacea</taxon>
        <taxon>Plexauridae</taxon>
        <taxon>Paramuricea</taxon>
    </lineage>
</organism>
<name>A0A7D9HKI5_PARCT</name>
<evidence type="ECO:0000313" key="2">
    <source>
        <dbReference type="Proteomes" id="UP001152795"/>
    </source>
</evidence>
<dbReference type="Proteomes" id="UP001152795">
    <property type="component" value="Unassembled WGS sequence"/>
</dbReference>
<protein>
    <submittedName>
        <fullName evidence="1">Uncharacterized protein</fullName>
    </submittedName>
</protein>
<sequence length="255" mass="30073">MNKAEPDRPWRENFALICSSKEVLHLQVLRALLPRGRWTLTHNRKKFYNFQEVWSDYVFPSRIYNMTRSGRNLRIGKIVPQKWQPITDVRSPWLLCGCFFALQRFSQISLLPLQALELGAIITVNSIRIHYSYHLCRIRLYIIGARLSMVMQLRIFRTGSPNWYIVNLEREIVNFCQMMIEMSNFAGTNSASLIMPGSITNSTKAQFVNENFEFVLYGNHRQMHPIMNAWRLKLKFNVRIAPKHRLKSSLIKSFF</sequence>
<accession>A0A7D9HKI5</accession>
<proteinExistence type="predicted"/>
<dbReference type="AlphaFoldDB" id="A0A7D9HKI5"/>
<reference evidence="1" key="1">
    <citation type="submission" date="2020-04" db="EMBL/GenBank/DDBJ databases">
        <authorList>
            <person name="Alioto T."/>
            <person name="Alioto T."/>
            <person name="Gomez Garrido J."/>
        </authorList>
    </citation>
    <scope>NUCLEOTIDE SEQUENCE</scope>
    <source>
        <strain evidence="1">A484AB</strain>
    </source>
</reference>
<comment type="caution">
    <text evidence="1">The sequence shown here is derived from an EMBL/GenBank/DDBJ whole genome shotgun (WGS) entry which is preliminary data.</text>
</comment>
<feature type="non-terminal residue" evidence="1">
    <location>
        <position position="255"/>
    </location>
</feature>
<keyword evidence="2" id="KW-1185">Reference proteome</keyword>
<gene>
    <name evidence="1" type="ORF">PACLA_8A048651</name>
</gene>
<dbReference type="EMBL" id="CACRXK020000963">
    <property type="protein sequence ID" value="CAB3986099.1"/>
    <property type="molecule type" value="Genomic_DNA"/>
</dbReference>